<dbReference type="InterPro" id="IPR013785">
    <property type="entry name" value="Aldolase_TIM"/>
</dbReference>
<dbReference type="HOGENOM" id="CLU_022138_3_2_5"/>
<dbReference type="EMBL" id="CP002799">
    <property type="protein sequence ID" value="AEG51454.1"/>
    <property type="molecule type" value="Genomic_DNA"/>
</dbReference>
<dbReference type="Pfam" id="PF00682">
    <property type="entry name" value="HMGL-like"/>
    <property type="match status" value="1"/>
</dbReference>
<dbReference type="Proteomes" id="UP000007150">
    <property type="component" value="Chromosome 2"/>
</dbReference>
<evidence type="ECO:0000313" key="5">
    <source>
        <dbReference type="EMBL" id="AEG51454.1"/>
    </source>
</evidence>
<reference evidence="5 6" key="1">
    <citation type="submission" date="2011-05" db="EMBL/GenBank/DDBJ databases">
        <title>Complete sequence of chromosome 2 of Sphingobium chlorophenolicum L-1.</title>
        <authorList>
            <consortium name="US DOE Joint Genome Institute"/>
            <person name="Lucas S."/>
            <person name="Han J."/>
            <person name="Lapidus A."/>
            <person name="Cheng J.-F."/>
            <person name="Goodwin L."/>
            <person name="Pitluck S."/>
            <person name="Peters L."/>
            <person name="Daligault H."/>
            <person name="Han C."/>
            <person name="Tapia R."/>
            <person name="Land M."/>
            <person name="Hauser L."/>
            <person name="Kyrpides N."/>
            <person name="Ivanova N."/>
            <person name="Pagani I."/>
            <person name="Turner P."/>
            <person name="Copley S."/>
            <person name="Woyke T."/>
        </authorList>
    </citation>
    <scope>NUCLEOTIDE SEQUENCE [LARGE SCALE GENOMIC DNA]</scope>
    <source>
        <strain evidence="5 6">L-1</strain>
    </source>
</reference>
<dbReference type="GO" id="GO:0046872">
    <property type="term" value="F:metal ion binding"/>
    <property type="evidence" value="ECO:0007669"/>
    <property type="project" value="UniProtKB-KW"/>
</dbReference>
<organism evidence="5 6">
    <name type="scientific">Sphingobium chlorophenolicum L-1</name>
    <dbReference type="NCBI Taxonomy" id="690566"/>
    <lineage>
        <taxon>Bacteria</taxon>
        <taxon>Pseudomonadati</taxon>
        <taxon>Pseudomonadota</taxon>
        <taxon>Alphaproteobacteria</taxon>
        <taxon>Sphingomonadales</taxon>
        <taxon>Sphingomonadaceae</taxon>
        <taxon>Sphingobium</taxon>
    </lineage>
</organism>
<dbReference type="GO" id="GO:0046951">
    <property type="term" value="P:ketone body biosynthetic process"/>
    <property type="evidence" value="ECO:0007669"/>
    <property type="project" value="TreeGrafter"/>
</dbReference>
<dbReference type="STRING" id="690566.Sphch_3872"/>
<dbReference type="NCBIfam" id="NF004283">
    <property type="entry name" value="PRK05692.1"/>
    <property type="match status" value="1"/>
</dbReference>
<feature type="domain" description="Pyruvate carboxyltransferase" evidence="4">
    <location>
        <begin position="5"/>
        <end position="273"/>
    </location>
</feature>
<dbReference type="PROSITE" id="PS50991">
    <property type="entry name" value="PYR_CT"/>
    <property type="match status" value="1"/>
</dbReference>
<evidence type="ECO:0000256" key="1">
    <source>
        <dbReference type="ARBA" id="ARBA00009405"/>
    </source>
</evidence>
<evidence type="ECO:0000256" key="2">
    <source>
        <dbReference type="ARBA" id="ARBA00022723"/>
    </source>
</evidence>
<dbReference type="Gene3D" id="3.20.20.70">
    <property type="entry name" value="Aldolase class I"/>
    <property type="match status" value="1"/>
</dbReference>
<dbReference type="EC" id="4.1.3.4" evidence="5"/>
<dbReference type="InterPro" id="IPR043594">
    <property type="entry name" value="HMGL"/>
</dbReference>
<dbReference type="SUPFAM" id="SSF51569">
    <property type="entry name" value="Aldolase"/>
    <property type="match status" value="1"/>
</dbReference>
<keyword evidence="3 5" id="KW-0456">Lyase</keyword>
<dbReference type="InterPro" id="IPR000891">
    <property type="entry name" value="PYR_CT"/>
</dbReference>
<gene>
    <name evidence="5" type="ORF">Sphch_3872</name>
</gene>
<sequence>MSGTFTLVDVGMRDGFQPIAQMIPTQRKIEFLHRLHAAGIRRIEATAFVSDAAVPQLADAAEVLAAAQALPGLDAQVLVPNLKHAERAWKAGATHLAFVLSASEKHNRNNVKRSPAESVQEYARIVDAMPSGTKMRLNVATAFDCPFDGAMPPQETVALLGDLVPIKPDAEICPCDTTGRVTPDRVAALFGEAKARFPDSGRWAYHGHDTYGLGVANALAAWNAGVTVIDAAFGGLGGCPFAPGATGNVATEDVIWTFEAMGVATGIDLDLLLEAARAAALLPGGLPGGRVRQAVDAALCLARESAGQ</sequence>
<accession>F6F1N8</accession>
<name>F6F1N8_SPHCR</name>
<dbReference type="PANTHER" id="PTHR42738:SF7">
    <property type="entry name" value="HYDROXYMETHYLGLUTARYL-COA LYASE"/>
    <property type="match status" value="1"/>
</dbReference>
<dbReference type="RefSeq" id="WP_013849678.1">
    <property type="nucleotide sequence ID" value="NC_015594.1"/>
</dbReference>
<evidence type="ECO:0000256" key="3">
    <source>
        <dbReference type="ARBA" id="ARBA00023239"/>
    </source>
</evidence>
<dbReference type="CDD" id="cd07938">
    <property type="entry name" value="DRE_TIM_HMGL"/>
    <property type="match status" value="1"/>
</dbReference>
<dbReference type="GO" id="GO:0006552">
    <property type="term" value="P:L-leucine catabolic process"/>
    <property type="evidence" value="ECO:0007669"/>
    <property type="project" value="TreeGrafter"/>
</dbReference>
<dbReference type="KEGG" id="sch:Sphch_3872"/>
<evidence type="ECO:0000313" key="6">
    <source>
        <dbReference type="Proteomes" id="UP000007150"/>
    </source>
</evidence>
<keyword evidence="6" id="KW-1185">Reference proteome</keyword>
<dbReference type="AlphaFoldDB" id="F6F1N8"/>
<protein>
    <submittedName>
        <fullName evidence="5">Hydroxymethylglutaryl-CoA lyase</fullName>
        <ecNumber evidence="5">4.1.3.4</ecNumber>
    </submittedName>
</protein>
<keyword evidence="2" id="KW-0479">Metal-binding</keyword>
<evidence type="ECO:0000259" key="4">
    <source>
        <dbReference type="PROSITE" id="PS50991"/>
    </source>
</evidence>
<comment type="similarity">
    <text evidence="1">Belongs to the HMG-CoA lyase family.</text>
</comment>
<dbReference type="GO" id="GO:0004419">
    <property type="term" value="F:hydroxymethylglutaryl-CoA lyase activity"/>
    <property type="evidence" value="ECO:0007669"/>
    <property type="project" value="UniProtKB-EC"/>
</dbReference>
<dbReference type="PANTHER" id="PTHR42738">
    <property type="entry name" value="HYDROXYMETHYLGLUTARYL-COA LYASE"/>
    <property type="match status" value="1"/>
</dbReference>
<proteinExistence type="inferred from homology"/>